<dbReference type="VEuPathDB" id="VectorBase:LOC119165010"/>
<feature type="compositionally biased region" description="Basic and acidic residues" evidence="5">
    <location>
        <begin position="42"/>
        <end position="53"/>
    </location>
</feature>
<evidence type="ECO:0000313" key="10">
    <source>
        <dbReference type="Proteomes" id="UP000821866"/>
    </source>
</evidence>
<sequence length="681" mass="77214">MQWATATSENAPKSSIFVQSLPRSRSGITRGDKCGAPRRRSRDSSRHPREKNPCARNTTVACQLVRSSVPVWKQPQQPSQKMPPTGDVGMTASRTIRSTSLLWCRQLYIILWKNVYVKRISRHYLTTLLEVALMVTLLLGIQEDSVTREPFGAPSGHRVRPDQHLDLLEHAARHCPHRHVVQLKKTPLRGHIKERRNGSMKHYYASSQVYFAPKGKYLSALTRSAFAKLNVHKVIEVPSEQQLIEGARVDANGPLPATSVLLFYTNFVGINDTAPVPISLHVSMFAGRLPFDLQGPVAEERFPEMNTLLPIMGALQQRHLELQADRASYVEPIEELRLQRFPYPAYIEYKDTKNYALVLTRFCIGMLIPFSFFVAKLTDEKATGMKEMLRLVGLSDWVYWVSHYLSGFFMHTITVTLMMLFVSVKRNEEGRAFIQFSDPFLLFTILMCFCSNCQMHAMLLSMFFGSPQYAIAGAMLYWTFSCVMPFLTLEQAGGQGYYYIQRKDKLWTSIFPGMSLHWSFRVLERFEKFVPDGANWSNFYDRAATPDNITLAEILFVGLVCDCTIIFLVWYLDNVLHIGPGISKPFLFPFKGSYWFPTTSTLRAPPKSIEEQPNFEAEPTDQLAAIEIVNVSKDYDGALAVQDASLRIFENQITVLLGHNGAGKTTLLNMITGALFGKHAS</sequence>
<accession>A0A9J6E4W9</accession>
<dbReference type="AlphaFoldDB" id="A0A9J6E4W9"/>
<dbReference type="InterPro" id="IPR013525">
    <property type="entry name" value="ABC2_TM"/>
</dbReference>
<feature type="region of interest" description="Disordered" evidence="5">
    <location>
        <begin position="1"/>
        <end position="57"/>
    </location>
</feature>
<evidence type="ECO:0000256" key="3">
    <source>
        <dbReference type="ARBA" id="ARBA00022989"/>
    </source>
</evidence>
<evidence type="ECO:0000256" key="4">
    <source>
        <dbReference type="ARBA" id="ARBA00023136"/>
    </source>
</evidence>
<dbReference type="Proteomes" id="UP000821866">
    <property type="component" value="Chromosome 3"/>
</dbReference>
<dbReference type="EMBL" id="JABSTU010000005">
    <property type="protein sequence ID" value="KAH8029527.1"/>
    <property type="molecule type" value="Genomic_DNA"/>
</dbReference>
<comment type="caution">
    <text evidence="9">The sequence shown here is derived from an EMBL/GenBank/DDBJ whole genome shotgun (WGS) entry which is preliminary data.</text>
</comment>
<dbReference type="PANTHER" id="PTHR19229:SF250">
    <property type="entry name" value="ABC TRANSPORTER DOMAIN-CONTAINING PROTEIN-RELATED"/>
    <property type="match status" value="1"/>
</dbReference>
<feature type="domain" description="ABC-2 type transporter transmembrane" evidence="8">
    <location>
        <begin position="350"/>
        <end position="489"/>
    </location>
</feature>
<keyword evidence="10" id="KW-1185">Reference proteome</keyword>
<dbReference type="InterPro" id="IPR003439">
    <property type="entry name" value="ABC_transporter-like_ATP-bd"/>
</dbReference>
<gene>
    <name evidence="9" type="ORF">HPB51_001252</name>
</gene>
<dbReference type="GO" id="GO:0005524">
    <property type="term" value="F:ATP binding"/>
    <property type="evidence" value="ECO:0007669"/>
    <property type="project" value="InterPro"/>
</dbReference>
<name>A0A9J6E4W9_RHIMP</name>
<proteinExistence type="predicted"/>
<reference evidence="9" key="1">
    <citation type="journal article" date="2020" name="Cell">
        <title>Large-Scale Comparative Analyses of Tick Genomes Elucidate Their Genetic Diversity and Vector Capacities.</title>
        <authorList>
            <consortium name="Tick Genome and Microbiome Consortium (TIGMIC)"/>
            <person name="Jia N."/>
            <person name="Wang J."/>
            <person name="Shi W."/>
            <person name="Du L."/>
            <person name="Sun Y."/>
            <person name="Zhan W."/>
            <person name="Jiang J.F."/>
            <person name="Wang Q."/>
            <person name="Zhang B."/>
            <person name="Ji P."/>
            <person name="Bell-Sakyi L."/>
            <person name="Cui X.M."/>
            <person name="Yuan T.T."/>
            <person name="Jiang B.G."/>
            <person name="Yang W.F."/>
            <person name="Lam T.T."/>
            <person name="Chang Q.C."/>
            <person name="Ding S.J."/>
            <person name="Wang X.J."/>
            <person name="Zhu J.G."/>
            <person name="Ruan X.D."/>
            <person name="Zhao L."/>
            <person name="Wei J.T."/>
            <person name="Ye R.Z."/>
            <person name="Que T.C."/>
            <person name="Du C.H."/>
            <person name="Zhou Y.H."/>
            <person name="Cheng J.X."/>
            <person name="Dai P.F."/>
            <person name="Guo W.B."/>
            <person name="Han X.H."/>
            <person name="Huang E.J."/>
            <person name="Li L.F."/>
            <person name="Wei W."/>
            <person name="Gao Y.C."/>
            <person name="Liu J.Z."/>
            <person name="Shao H.Z."/>
            <person name="Wang X."/>
            <person name="Wang C.C."/>
            <person name="Yang T.C."/>
            <person name="Huo Q.B."/>
            <person name="Li W."/>
            <person name="Chen H.Y."/>
            <person name="Chen S.E."/>
            <person name="Zhou L.G."/>
            <person name="Ni X.B."/>
            <person name="Tian J.H."/>
            <person name="Sheng Y."/>
            <person name="Liu T."/>
            <person name="Pan Y.S."/>
            <person name="Xia L.Y."/>
            <person name="Li J."/>
            <person name="Zhao F."/>
            <person name="Cao W.C."/>
        </authorList>
    </citation>
    <scope>NUCLEOTIDE SEQUENCE</scope>
    <source>
        <strain evidence="9">Rmic-2018</strain>
    </source>
</reference>
<dbReference type="Pfam" id="PF12698">
    <property type="entry name" value="ABC2_membrane_3"/>
    <property type="match status" value="1"/>
</dbReference>
<keyword evidence="4 6" id="KW-0472">Membrane</keyword>
<evidence type="ECO:0000256" key="1">
    <source>
        <dbReference type="ARBA" id="ARBA00004141"/>
    </source>
</evidence>
<evidence type="ECO:0000256" key="5">
    <source>
        <dbReference type="SAM" id="MobiDB-lite"/>
    </source>
</evidence>
<feature type="transmembrane region" description="Helical" evidence="6">
    <location>
        <begin position="355"/>
        <end position="377"/>
    </location>
</feature>
<dbReference type="GO" id="GO:0016020">
    <property type="term" value="C:membrane"/>
    <property type="evidence" value="ECO:0007669"/>
    <property type="project" value="UniProtKB-SubCell"/>
</dbReference>
<reference evidence="9" key="2">
    <citation type="submission" date="2021-09" db="EMBL/GenBank/DDBJ databases">
        <authorList>
            <person name="Jia N."/>
            <person name="Wang J."/>
            <person name="Shi W."/>
            <person name="Du L."/>
            <person name="Sun Y."/>
            <person name="Zhan W."/>
            <person name="Jiang J."/>
            <person name="Wang Q."/>
            <person name="Zhang B."/>
            <person name="Ji P."/>
            <person name="Sakyi L.B."/>
            <person name="Cui X."/>
            <person name="Yuan T."/>
            <person name="Jiang B."/>
            <person name="Yang W."/>
            <person name="Lam T.T.-Y."/>
            <person name="Chang Q."/>
            <person name="Ding S."/>
            <person name="Wang X."/>
            <person name="Zhu J."/>
            <person name="Ruan X."/>
            <person name="Zhao L."/>
            <person name="Wei J."/>
            <person name="Que T."/>
            <person name="Du C."/>
            <person name="Cheng J."/>
            <person name="Dai P."/>
            <person name="Han X."/>
            <person name="Huang E."/>
            <person name="Gao Y."/>
            <person name="Liu J."/>
            <person name="Shao H."/>
            <person name="Ye R."/>
            <person name="Li L."/>
            <person name="Wei W."/>
            <person name="Wang X."/>
            <person name="Wang C."/>
            <person name="Huo Q."/>
            <person name="Li W."/>
            <person name="Guo W."/>
            <person name="Chen H."/>
            <person name="Chen S."/>
            <person name="Zhou L."/>
            <person name="Zhou L."/>
            <person name="Ni X."/>
            <person name="Tian J."/>
            <person name="Zhou Y."/>
            <person name="Sheng Y."/>
            <person name="Liu T."/>
            <person name="Pan Y."/>
            <person name="Xia L."/>
            <person name="Li J."/>
            <person name="Zhao F."/>
            <person name="Cao W."/>
        </authorList>
    </citation>
    <scope>NUCLEOTIDE SEQUENCE</scope>
    <source>
        <strain evidence="9">Rmic-2018</strain>
        <tissue evidence="9">Larvae</tissue>
    </source>
</reference>
<evidence type="ECO:0000256" key="2">
    <source>
        <dbReference type="ARBA" id="ARBA00022692"/>
    </source>
</evidence>
<protein>
    <recommendedName>
        <fullName evidence="11">ABC transporter domain-containing protein</fullName>
    </recommendedName>
</protein>
<dbReference type="GO" id="GO:0005319">
    <property type="term" value="F:lipid transporter activity"/>
    <property type="evidence" value="ECO:0007669"/>
    <property type="project" value="TreeGrafter"/>
</dbReference>
<comment type="subcellular location">
    <subcellularLocation>
        <location evidence="1">Membrane</location>
        <topology evidence="1">Multi-pass membrane protein</topology>
    </subcellularLocation>
</comment>
<organism evidence="9 10">
    <name type="scientific">Rhipicephalus microplus</name>
    <name type="common">Cattle tick</name>
    <name type="synonym">Boophilus microplus</name>
    <dbReference type="NCBI Taxonomy" id="6941"/>
    <lineage>
        <taxon>Eukaryota</taxon>
        <taxon>Metazoa</taxon>
        <taxon>Ecdysozoa</taxon>
        <taxon>Arthropoda</taxon>
        <taxon>Chelicerata</taxon>
        <taxon>Arachnida</taxon>
        <taxon>Acari</taxon>
        <taxon>Parasitiformes</taxon>
        <taxon>Ixodida</taxon>
        <taxon>Ixodoidea</taxon>
        <taxon>Ixodidae</taxon>
        <taxon>Rhipicephalinae</taxon>
        <taxon>Rhipicephalus</taxon>
        <taxon>Boophilus</taxon>
    </lineage>
</organism>
<evidence type="ECO:0000256" key="6">
    <source>
        <dbReference type="SAM" id="Phobius"/>
    </source>
</evidence>
<evidence type="ECO:0000259" key="7">
    <source>
        <dbReference type="Pfam" id="PF00005"/>
    </source>
</evidence>
<dbReference type="SUPFAM" id="SSF52540">
    <property type="entry name" value="P-loop containing nucleoside triphosphate hydrolases"/>
    <property type="match status" value="1"/>
</dbReference>
<evidence type="ECO:0008006" key="11">
    <source>
        <dbReference type="Google" id="ProtNLM"/>
    </source>
</evidence>
<dbReference type="GO" id="GO:0140359">
    <property type="term" value="F:ABC-type transporter activity"/>
    <property type="evidence" value="ECO:0007669"/>
    <property type="project" value="InterPro"/>
</dbReference>
<evidence type="ECO:0000313" key="9">
    <source>
        <dbReference type="EMBL" id="KAH8029527.1"/>
    </source>
</evidence>
<evidence type="ECO:0000259" key="8">
    <source>
        <dbReference type="Pfam" id="PF12698"/>
    </source>
</evidence>
<dbReference type="PANTHER" id="PTHR19229">
    <property type="entry name" value="ATP-BINDING CASSETTE TRANSPORTER SUBFAMILY A ABCA"/>
    <property type="match status" value="1"/>
</dbReference>
<dbReference type="InterPro" id="IPR026082">
    <property type="entry name" value="ABCA"/>
</dbReference>
<keyword evidence="2 6" id="KW-0812">Transmembrane</keyword>
<dbReference type="Gene3D" id="3.40.50.300">
    <property type="entry name" value="P-loop containing nucleotide triphosphate hydrolases"/>
    <property type="match status" value="1"/>
</dbReference>
<dbReference type="InterPro" id="IPR027417">
    <property type="entry name" value="P-loop_NTPase"/>
</dbReference>
<dbReference type="GO" id="GO:0016887">
    <property type="term" value="F:ATP hydrolysis activity"/>
    <property type="evidence" value="ECO:0007669"/>
    <property type="project" value="InterPro"/>
</dbReference>
<feature type="domain" description="ABC transporter" evidence="7">
    <location>
        <begin position="642"/>
        <end position="674"/>
    </location>
</feature>
<feature type="transmembrane region" description="Helical" evidence="6">
    <location>
        <begin position="397"/>
        <end position="420"/>
    </location>
</feature>
<feature type="transmembrane region" description="Helical" evidence="6">
    <location>
        <begin position="440"/>
        <end position="463"/>
    </location>
</feature>
<feature type="transmembrane region" description="Helical" evidence="6">
    <location>
        <begin position="469"/>
        <end position="489"/>
    </location>
</feature>
<feature type="transmembrane region" description="Helical" evidence="6">
    <location>
        <begin position="551"/>
        <end position="572"/>
    </location>
</feature>
<keyword evidence="3 6" id="KW-1133">Transmembrane helix</keyword>
<feature type="compositionally biased region" description="Polar residues" evidence="5">
    <location>
        <begin position="1"/>
        <end position="27"/>
    </location>
</feature>
<dbReference type="Pfam" id="PF00005">
    <property type="entry name" value="ABC_tran"/>
    <property type="match status" value="1"/>
</dbReference>